<dbReference type="SMART" id="SM00034">
    <property type="entry name" value="CLECT"/>
    <property type="match status" value="1"/>
</dbReference>
<accession>A0AAE9J5N6</accession>
<gene>
    <name evidence="3" type="ORF">L5515_002652</name>
</gene>
<dbReference type="Gene3D" id="3.10.100.10">
    <property type="entry name" value="Mannose-Binding Protein A, subunit A"/>
    <property type="match status" value="1"/>
</dbReference>
<dbReference type="InterPro" id="IPR001304">
    <property type="entry name" value="C-type_lectin-like"/>
</dbReference>
<dbReference type="Proteomes" id="UP000829354">
    <property type="component" value="Chromosome I"/>
</dbReference>
<dbReference type="PROSITE" id="PS50041">
    <property type="entry name" value="C_TYPE_LECTIN_2"/>
    <property type="match status" value="1"/>
</dbReference>
<dbReference type="InterPro" id="IPR016186">
    <property type="entry name" value="C-type_lectin-like/link_sf"/>
</dbReference>
<dbReference type="SUPFAM" id="SSF56436">
    <property type="entry name" value="C-type lectin-like"/>
    <property type="match status" value="1"/>
</dbReference>
<dbReference type="CDD" id="cd00037">
    <property type="entry name" value="CLECT"/>
    <property type="match status" value="1"/>
</dbReference>
<protein>
    <recommendedName>
        <fullName evidence="2">C-type lectin domain-containing protein</fullName>
    </recommendedName>
</protein>
<evidence type="ECO:0000313" key="3">
    <source>
        <dbReference type="EMBL" id="UMM15087.1"/>
    </source>
</evidence>
<feature type="region of interest" description="Disordered" evidence="1">
    <location>
        <begin position="63"/>
        <end position="95"/>
    </location>
</feature>
<dbReference type="EMBL" id="CP092620">
    <property type="protein sequence ID" value="UMM15087.1"/>
    <property type="molecule type" value="Genomic_DNA"/>
</dbReference>
<keyword evidence="4" id="KW-1185">Reference proteome</keyword>
<dbReference type="AlphaFoldDB" id="A0AAE9J5N6"/>
<dbReference type="InterPro" id="IPR016187">
    <property type="entry name" value="CTDL_fold"/>
</dbReference>
<evidence type="ECO:0000256" key="1">
    <source>
        <dbReference type="SAM" id="MobiDB-lite"/>
    </source>
</evidence>
<name>A0AAE9J5N6_CAEBR</name>
<reference evidence="3 4" key="1">
    <citation type="submission" date="2022-04" db="EMBL/GenBank/DDBJ databases">
        <title>Chromosome-level reference genomes for two strains of Caenorhabditis briggsae: an improved platform for comparative genomics.</title>
        <authorList>
            <person name="Stevens L."/>
            <person name="Andersen E."/>
        </authorList>
    </citation>
    <scope>NUCLEOTIDE SEQUENCE [LARGE SCALE GENOMIC DNA]</scope>
    <source>
        <strain evidence="3">VX34</strain>
        <tissue evidence="3">Whole-organism</tissue>
    </source>
</reference>
<feature type="domain" description="C-type lectin" evidence="2">
    <location>
        <begin position="109"/>
        <end position="239"/>
    </location>
</feature>
<dbReference type="PANTHER" id="PTHR47517:SF2">
    <property type="entry name" value="C-TYPE LECTIN DOMAIN-CONTAINING PROTEIN"/>
    <property type="match status" value="1"/>
</dbReference>
<sequence>MVECDLIEHKDHGVLRYSIYAPGYYVSAEALCAANGAKVSGFQDSHERMAVAISGIIIGDGGSYSGSQSSSSEEDHHGGYGGGHGGRSPRPPVVSSRCPDGWTRFDRPQGPWCIKVFYAWQNYLTGVSFCATMGANVSGYQNAEERMFVANTGRTLKARQGGELLGEVWVGAIRNPACSAPGYCSPNDQFQWTDGHTTGSDGILWGPGEPNVIHPHDKVTQDCLVMHTSAADGQIARWNFGHGQMDDSLCWYGWTLIACRKRPEPR</sequence>
<proteinExistence type="predicted"/>
<evidence type="ECO:0000259" key="2">
    <source>
        <dbReference type="PROSITE" id="PS50041"/>
    </source>
</evidence>
<dbReference type="PANTHER" id="PTHR47517">
    <property type="entry name" value="C-TYPE LECTIN-RELATED"/>
    <property type="match status" value="1"/>
</dbReference>
<organism evidence="3 4">
    <name type="scientific">Caenorhabditis briggsae</name>
    <dbReference type="NCBI Taxonomy" id="6238"/>
    <lineage>
        <taxon>Eukaryota</taxon>
        <taxon>Metazoa</taxon>
        <taxon>Ecdysozoa</taxon>
        <taxon>Nematoda</taxon>
        <taxon>Chromadorea</taxon>
        <taxon>Rhabditida</taxon>
        <taxon>Rhabditina</taxon>
        <taxon>Rhabditomorpha</taxon>
        <taxon>Rhabditoidea</taxon>
        <taxon>Rhabditidae</taxon>
        <taxon>Peloderinae</taxon>
        <taxon>Caenorhabditis</taxon>
    </lineage>
</organism>
<evidence type="ECO:0000313" key="4">
    <source>
        <dbReference type="Proteomes" id="UP000829354"/>
    </source>
</evidence>